<dbReference type="InterPro" id="IPR008421">
    <property type="entry name" value="Borrelia_lipoprotein_PFam54/60"/>
</dbReference>
<dbReference type="Proteomes" id="UP000566276">
    <property type="component" value="Unassembled WGS sequence"/>
</dbReference>
<proteinExistence type="predicted"/>
<evidence type="ECO:0000313" key="2">
    <source>
        <dbReference type="Proteomes" id="UP000566276"/>
    </source>
</evidence>
<reference evidence="1 2" key="1">
    <citation type="submission" date="2020-08" db="EMBL/GenBank/DDBJ databases">
        <title>Genomic Encyclopedia of Type Strains, Phase IV (KMG-IV): sequencing the most valuable type-strain genomes for metagenomic binning, comparative biology and taxonomic classification.</title>
        <authorList>
            <person name="Goeker M."/>
        </authorList>
    </citation>
    <scope>NUCLEOTIDE SEQUENCE [LARGE SCALE GENOMIC DNA]</scope>
    <source>
        <strain evidence="1 2">DSM 16813</strain>
    </source>
</reference>
<dbReference type="Pfam" id="PF05714">
    <property type="entry name" value="PFam54_60"/>
    <property type="match status" value="1"/>
</dbReference>
<dbReference type="RefSeq" id="WP_236845799.1">
    <property type="nucleotide sequence ID" value="NZ_JACHFA010000008.1"/>
</dbReference>
<keyword evidence="2" id="KW-1185">Reference proteome</keyword>
<sequence length="159" mass="18352">MFWPTSPNEYIADNTEKSKRYRKYVYCTLNAIDTNKLKELSEIILLSGQTGALFNIFKELGNTIDDVIVSLYSKKDTLNKLEILDLENLKNSFEKLLSTKTIVSEMLSQLLLDYQNDKNLIKTNNTNLEFHVHAILKQIVKKSEETEKLKSDIISICDL</sequence>
<organism evidence="1 2">
    <name type="scientific">Borreliella spielmanii</name>
    <dbReference type="NCBI Taxonomy" id="88916"/>
    <lineage>
        <taxon>Bacteria</taxon>
        <taxon>Pseudomonadati</taxon>
        <taxon>Spirochaetota</taxon>
        <taxon>Spirochaetia</taxon>
        <taxon>Spirochaetales</taxon>
        <taxon>Borreliaceae</taxon>
        <taxon>Borreliella</taxon>
    </lineage>
</organism>
<gene>
    <name evidence="1" type="ORF">HNR35_001040</name>
</gene>
<evidence type="ECO:0000313" key="1">
    <source>
        <dbReference type="EMBL" id="MBB6032037.1"/>
    </source>
</evidence>
<dbReference type="Gene3D" id="1.10.3160.10">
    <property type="entry name" value="Bbcrasp-1"/>
    <property type="match status" value="1"/>
</dbReference>
<name>A0ABR6P9R5_9SPIR</name>
<comment type="caution">
    <text evidence="1">The sequence shown here is derived from an EMBL/GenBank/DDBJ whole genome shotgun (WGS) entry which is preliminary data.</text>
</comment>
<accession>A0ABR6P9R5</accession>
<protein>
    <submittedName>
        <fullName evidence="1">Uncharacterized protein</fullName>
    </submittedName>
</protein>
<dbReference type="EMBL" id="JACHFA010000008">
    <property type="protein sequence ID" value="MBB6032037.1"/>
    <property type="molecule type" value="Genomic_DNA"/>
</dbReference>